<sequence>MYVSLYTKKFNIHEDVTVLYNTITSSIDVFDADVLSEEDTLRAPGNEELLAYLTDRGYVYSSEQDERDLIHQLYTGYNQFKREHRPLIFYIVLTYRCDLACDYCFQNSAKALDGSIDTSHLPALFNAMDEICERFPDTRSRPVVALFGGEPLLRQHVGLVEEIFREVAERGWVNGPIISNGVSLDAHLPTFERYRPSGIQVTIDGPEEVHNQRRHTASYAGTFSSIVENVNSAIEAGIKMGIRTNLDDRNIHCLPELVDLAERHGWIDSQSVELSLAPVHERACGSLQEGERHDAIFERVLATISQLPRLQRWSLDGWSSVHHFDRLLHEGKAFIPRFDHCEAAVGKSFHLDGYGYIYSCIEACGMPALAAGRYVPELEFFPLYDAMRHRSVLNIEGCAHCGYSLVCGGGCALQAILDKRDILTPSCANTDETIRRYVEFQYEK</sequence>
<dbReference type="NCBIfam" id="TIGR04085">
    <property type="entry name" value="rSAM_more_4Fe4S"/>
    <property type="match status" value="1"/>
</dbReference>
<gene>
    <name evidence="8" type="ordered locus">Paes_2284</name>
</gene>
<organism evidence="8 9">
    <name type="scientific">Prosthecochloris aestuarii (strain DSM 271 / SK 413)</name>
    <dbReference type="NCBI Taxonomy" id="290512"/>
    <lineage>
        <taxon>Bacteria</taxon>
        <taxon>Pseudomonadati</taxon>
        <taxon>Chlorobiota</taxon>
        <taxon>Chlorobiia</taxon>
        <taxon>Chlorobiales</taxon>
        <taxon>Chlorobiaceae</taxon>
        <taxon>Prosthecochloris</taxon>
    </lineage>
</organism>
<evidence type="ECO:0000256" key="6">
    <source>
        <dbReference type="ARBA" id="ARBA00023601"/>
    </source>
</evidence>
<dbReference type="Gene3D" id="3.20.20.70">
    <property type="entry name" value="Aldolase class I"/>
    <property type="match status" value="1"/>
</dbReference>
<dbReference type="SUPFAM" id="SSF102114">
    <property type="entry name" value="Radical SAM enzymes"/>
    <property type="match status" value="1"/>
</dbReference>
<dbReference type="EMBL" id="CP001108">
    <property type="protein sequence ID" value="ACF47285.1"/>
    <property type="molecule type" value="Genomic_DNA"/>
</dbReference>
<evidence type="ECO:0000256" key="5">
    <source>
        <dbReference type="ARBA" id="ARBA00023014"/>
    </source>
</evidence>
<dbReference type="PANTHER" id="PTHR43273">
    <property type="entry name" value="ANAEROBIC SULFATASE-MATURATING ENZYME HOMOLOG ASLB-RELATED"/>
    <property type="match status" value="1"/>
</dbReference>
<dbReference type="KEGG" id="paa:Paes_2284"/>
<dbReference type="SFLD" id="SFLDG01067">
    <property type="entry name" value="SPASM/twitch_domain_containing"/>
    <property type="match status" value="1"/>
</dbReference>
<dbReference type="AlphaFoldDB" id="B4S6T0"/>
<dbReference type="GO" id="GO:0046872">
    <property type="term" value="F:metal ion binding"/>
    <property type="evidence" value="ECO:0007669"/>
    <property type="project" value="UniProtKB-KW"/>
</dbReference>
<dbReference type="SFLD" id="SFLDS00029">
    <property type="entry name" value="Radical_SAM"/>
    <property type="match status" value="1"/>
</dbReference>
<evidence type="ECO:0000259" key="7">
    <source>
        <dbReference type="PROSITE" id="PS51918"/>
    </source>
</evidence>
<dbReference type="GO" id="GO:0016491">
    <property type="term" value="F:oxidoreductase activity"/>
    <property type="evidence" value="ECO:0007669"/>
    <property type="project" value="InterPro"/>
</dbReference>
<comment type="cofactor">
    <cofactor evidence="1">
        <name>[4Fe-4S] cluster</name>
        <dbReference type="ChEBI" id="CHEBI:49883"/>
    </cofactor>
</comment>
<evidence type="ECO:0000313" key="8">
    <source>
        <dbReference type="EMBL" id="ACF47285.1"/>
    </source>
</evidence>
<dbReference type="InterPro" id="IPR013785">
    <property type="entry name" value="Aldolase_TIM"/>
</dbReference>
<proteinExistence type="inferred from homology"/>
<comment type="similarity">
    <text evidence="6">Belongs to the radical SAM superfamily. Anaerobic sulfatase-maturating enzyme family.</text>
</comment>
<dbReference type="InterPro" id="IPR007197">
    <property type="entry name" value="rSAM"/>
</dbReference>
<feature type="domain" description="Radical SAM core" evidence="7">
    <location>
        <begin position="83"/>
        <end position="320"/>
    </location>
</feature>
<dbReference type="InterPro" id="IPR023885">
    <property type="entry name" value="4Fe4S-binding_SPASM_dom"/>
</dbReference>
<dbReference type="UniPathway" id="UPA00782"/>
<accession>B4S6T0</accession>
<reference evidence="8" key="1">
    <citation type="submission" date="2008-06" db="EMBL/GenBank/DDBJ databases">
        <title>Complete sequence of chromosome of Prosthecochloris aestuarii DSM 271.</title>
        <authorList>
            <consortium name="US DOE Joint Genome Institute"/>
            <person name="Lucas S."/>
            <person name="Copeland A."/>
            <person name="Lapidus A."/>
            <person name="Glavina del Rio T."/>
            <person name="Dalin E."/>
            <person name="Tice H."/>
            <person name="Bruce D."/>
            <person name="Goodwin L."/>
            <person name="Pitluck S."/>
            <person name="Schmutz J."/>
            <person name="Larimer F."/>
            <person name="Land M."/>
            <person name="Hauser L."/>
            <person name="Kyrpides N."/>
            <person name="Anderson I."/>
            <person name="Liu Z."/>
            <person name="Li T."/>
            <person name="Zhao F."/>
            <person name="Overmann J."/>
            <person name="Bryant D.A."/>
            <person name="Richardson P."/>
        </authorList>
    </citation>
    <scope>NUCLEOTIDE SEQUENCE [LARGE SCALE GENOMIC DNA]</scope>
    <source>
        <strain evidence="8">DSM 271</strain>
    </source>
</reference>
<dbReference type="InterPro" id="IPR023867">
    <property type="entry name" value="Sulphatase_maturase_rSAM"/>
</dbReference>
<dbReference type="STRING" id="290512.Paes_2284"/>
<dbReference type="GO" id="GO:0051536">
    <property type="term" value="F:iron-sulfur cluster binding"/>
    <property type="evidence" value="ECO:0007669"/>
    <property type="project" value="UniProtKB-KW"/>
</dbReference>
<dbReference type="InterPro" id="IPR058240">
    <property type="entry name" value="rSAM_sf"/>
</dbReference>
<dbReference type="CDD" id="cd01335">
    <property type="entry name" value="Radical_SAM"/>
    <property type="match status" value="1"/>
</dbReference>
<keyword evidence="4" id="KW-0408">Iron</keyword>
<dbReference type="RefSeq" id="WP_012506815.1">
    <property type="nucleotide sequence ID" value="NC_011059.1"/>
</dbReference>
<evidence type="ECO:0000256" key="1">
    <source>
        <dbReference type="ARBA" id="ARBA00001966"/>
    </source>
</evidence>
<dbReference type="PANTHER" id="PTHR43273:SF3">
    <property type="entry name" value="ANAEROBIC SULFATASE-MATURATING ENZYME HOMOLOG ASLB-RELATED"/>
    <property type="match status" value="1"/>
</dbReference>
<dbReference type="Proteomes" id="UP000002725">
    <property type="component" value="Chromosome"/>
</dbReference>
<keyword evidence="5" id="KW-0411">Iron-sulfur</keyword>
<dbReference type="PROSITE" id="PS51918">
    <property type="entry name" value="RADICAL_SAM"/>
    <property type="match status" value="1"/>
</dbReference>
<evidence type="ECO:0000256" key="2">
    <source>
        <dbReference type="ARBA" id="ARBA00022691"/>
    </source>
</evidence>
<keyword evidence="9" id="KW-1185">Reference proteome</keyword>
<keyword evidence="3" id="KW-0479">Metal-binding</keyword>
<dbReference type="Pfam" id="PF04055">
    <property type="entry name" value="Radical_SAM"/>
    <property type="match status" value="1"/>
</dbReference>
<protein>
    <submittedName>
        <fullName evidence="8">Radical SAM domain protein</fullName>
    </submittedName>
</protein>
<evidence type="ECO:0000256" key="4">
    <source>
        <dbReference type="ARBA" id="ARBA00023004"/>
    </source>
</evidence>
<dbReference type="HOGENOM" id="CLU_009273_3_1_10"/>
<evidence type="ECO:0000313" key="9">
    <source>
        <dbReference type="Proteomes" id="UP000002725"/>
    </source>
</evidence>
<keyword evidence="2" id="KW-0949">S-adenosyl-L-methionine</keyword>
<name>B4S6T0_PROA2</name>
<dbReference type="eggNOG" id="COG0641">
    <property type="taxonomic scope" value="Bacteria"/>
</dbReference>
<evidence type="ECO:0000256" key="3">
    <source>
        <dbReference type="ARBA" id="ARBA00022723"/>
    </source>
</evidence>